<dbReference type="SUPFAM" id="SSF82171">
    <property type="entry name" value="DPP6 N-terminal domain-like"/>
    <property type="match status" value="1"/>
</dbReference>
<evidence type="ECO:0000256" key="1">
    <source>
        <dbReference type="ARBA" id="ARBA00004442"/>
    </source>
</evidence>
<keyword evidence="8" id="KW-1185">Reference proteome</keyword>
<dbReference type="Gene3D" id="3.30.1330.60">
    <property type="entry name" value="OmpA-like domain"/>
    <property type="match status" value="1"/>
</dbReference>
<dbReference type="AlphaFoldDB" id="A0A385SYB4"/>
<dbReference type="InterPro" id="IPR050330">
    <property type="entry name" value="Bact_OuterMem_StrucFunc"/>
</dbReference>
<comment type="subcellular location">
    <subcellularLocation>
        <location evidence="1">Cell outer membrane</location>
    </subcellularLocation>
</comment>
<dbReference type="SUPFAM" id="SSF103088">
    <property type="entry name" value="OmpA-like"/>
    <property type="match status" value="1"/>
</dbReference>
<dbReference type="GO" id="GO:0009279">
    <property type="term" value="C:cell outer membrane"/>
    <property type="evidence" value="ECO:0007669"/>
    <property type="project" value="UniProtKB-SubCell"/>
</dbReference>
<dbReference type="Gene3D" id="2.120.10.30">
    <property type="entry name" value="TolB, C-terminal domain"/>
    <property type="match status" value="1"/>
</dbReference>
<dbReference type="InterPro" id="IPR036737">
    <property type="entry name" value="OmpA-like_sf"/>
</dbReference>
<dbReference type="PROSITE" id="PS01068">
    <property type="entry name" value="OMPA_1"/>
    <property type="match status" value="1"/>
</dbReference>
<evidence type="ECO:0000313" key="8">
    <source>
        <dbReference type="Proteomes" id="UP000266183"/>
    </source>
</evidence>
<keyword evidence="2 4" id="KW-0472">Membrane</keyword>
<name>A0A385SYB4_9BACT</name>
<proteinExistence type="predicted"/>
<evidence type="ECO:0000256" key="4">
    <source>
        <dbReference type="PROSITE-ProRule" id="PRU00473"/>
    </source>
</evidence>
<feature type="region of interest" description="Disordered" evidence="5">
    <location>
        <begin position="614"/>
        <end position="636"/>
    </location>
</feature>
<dbReference type="InterPro" id="IPR006664">
    <property type="entry name" value="OMP_bac"/>
</dbReference>
<dbReference type="CDD" id="cd07185">
    <property type="entry name" value="OmpA_C-like"/>
    <property type="match status" value="1"/>
</dbReference>
<dbReference type="PROSITE" id="PS51123">
    <property type="entry name" value="OMPA_2"/>
    <property type="match status" value="1"/>
</dbReference>
<dbReference type="PRINTS" id="PR01021">
    <property type="entry name" value="OMPADOMAIN"/>
</dbReference>
<evidence type="ECO:0000256" key="3">
    <source>
        <dbReference type="ARBA" id="ARBA00023237"/>
    </source>
</evidence>
<dbReference type="InterPro" id="IPR011659">
    <property type="entry name" value="WD40"/>
</dbReference>
<sequence>MAQKPKKKFKKGGVVQLEDSLTSYSQSDIFLFPNLTTVRYYKNDEKLQHIKQLAAVGAYEEEYAELKAFVKNFGPDNFSRDAQLLWDLARLSQKMGPPGESVLLYKLVLKHLPQTLDGKEVKREFDTLTRNEKDLYVPLKEYYELVAYRKEIDTLRPPQGVLLNMGEAINSDKEDYGPTIGNVDNVLLFTSKRNVNADPMNKSYNEDLFYTLKSDSTWGFAEPFKNVNTPYNEGSACLSQDGKLLYFARCNSPDSYGSCDLFVAVLRSDSTWGNVKNLGPAVNSNAWDSQPSLSHSGDTLFFASDRIGGFGYSDIYFSVKDKKTGLWQKAENLGPIINTRGFEVSPFFHHAFNVLYFSSNGQPLTFGDFDIYKSRKLGPAWEEPKNIGPLVNGPGSEYYFTIDSESHYLYYARSAEESINNLDLHSFPVPMEAQPNATAHLKGSLINSETKKPFKGIVSVIDLDKGVEVAPKFLREDGSFDFNLINKRNYLLIIQGDDFFRIEELFFMDGDTEMNREAEPIESKIAFKSLEFENGKADILPSMHQDLDKLANFLIDHPKFKLDISGHTDSQGKEEANLRLSQARADAIKAYLIYQFKIESRRIEAHGFGSAKPIVNEKDEEDRKVNRRVEFGISRE</sequence>
<evidence type="ECO:0000313" key="7">
    <source>
        <dbReference type="EMBL" id="AYB35361.1"/>
    </source>
</evidence>
<evidence type="ECO:0000259" key="6">
    <source>
        <dbReference type="PROSITE" id="PS51123"/>
    </source>
</evidence>
<dbReference type="InterPro" id="IPR006665">
    <property type="entry name" value="OmpA-like"/>
</dbReference>
<dbReference type="PANTHER" id="PTHR30329">
    <property type="entry name" value="STATOR ELEMENT OF FLAGELLAR MOTOR COMPLEX"/>
    <property type="match status" value="1"/>
</dbReference>
<dbReference type="Pfam" id="PF07676">
    <property type="entry name" value="PD40"/>
    <property type="match status" value="3"/>
</dbReference>
<evidence type="ECO:0000256" key="2">
    <source>
        <dbReference type="ARBA" id="ARBA00023136"/>
    </source>
</evidence>
<accession>A0A385SYB4</accession>
<organism evidence="7 8">
    <name type="scientific">Chryseolinea soli</name>
    <dbReference type="NCBI Taxonomy" id="2321403"/>
    <lineage>
        <taxon>Bacteria</taxon>
        <taxon>Pseudomonadati</taxon>
        <taxon>Bacteroidota</taxon>
        <taxon>Cytophagia</taxon>
        <taxon>Cytophagales</taxon>
        <taxon>Fulvivirgaceae</taxon>
        <taxon>Chryseolinea</taxon>
    </lineage>
</organism>
<gene>
    <name evidence="7" type="ORF">D4L85_01315</name>
</gene>
<evidence type="ECO:0000256" key="5">
    <source>
        <dbReference type="SAM" id="MobiDB-lite"/>
    </source>
</evidence>
<dbReference type="PANTHER" id="PTHR30329:SF21">
    <property type="entry name" value="LIPOPROTEIN YIAD-RELATED"/>
    <property type="match status" value="1"/>
</dbReference>
<dbReference type="EMBL" id="CP032382">
    <property type="protein sequence ID" value="AYB35361.1"/>
    <property type="molecule type" value="Genomic_DNA"/>
</dbReference>
<dbReference type="Pfam" id="PF00691">
    <property type="entry name" value="OmpA"/>
    <property type="match status" value="1"/>
</dbReference>
<dbReference type="Proteomes" id="UP000266183">
    <property type="component" value="Chromosome"/>
</dbReference>
<feature type="compositionally biased region" description="Basic and acidic residues" evidence="5">
    <location>
        <begin position="615"/>
        <end position="636"/>
    </location>
</feature>
<dbReference type="OrthoDB" id="1488841at2"/>
<reference evidence="8" key="1">
    <citation type="submission" date="2018-09" db="EMBL/GenBank/DDBJ databases">
        <title>Chryseolinea sp. KIS68-18 isolated from soil.</title>
        <authorList>
            <person name="Weon H.-Y."/>
            <person name="Kwon S.-W."/>
            <person name="Lee S.A."/>
        </authorList>
    </citation>
    <scope>NUCLEOTIDE SEQUENCE [LARGE SCALE GENOMIC DNA]</scope>
    <source>
        <strain evidence="8">KIS68-18</strain>
    </source>
</reference>
<dbReference type="InterPro" id="IPR006690">
    <property type="entry name" value="OMPA-like_CS"/>
</dbReference>
<protein>
    <submittedName>
        <fullName evidence="7">OmpA family protein</fullName>
    </submittedName>
</protein>
<keyword evidence="3" id="KW-0998">Cell outer membrane</keyword>
<dbReference type="KEGG" id="chk:D4L85_01315"/>
<feature type="domain" description="OmpA-like" evidence="6">
    <location>
        <begin position="519"/>
        <end position="636"/>
    </location>
</feature>
<dbReference type="InterPro" id="IPR011042">
    <property type="entry name" value="6-blade_b-propeller_TolB-like"/>
</dbReference>